<dbReference type="NCBIfam" id="TIGR01730">
    <property type="entry name" value="RND_mfp"/>
    <property type="match status" value="1"/>
</dbReference>
<dbReference type="Proteomes" id="UP000284178">
    <property type="component" value="Unassembled WGS sequence"/>
</dbReference>
<feature type="domain" description="YknX-like C-terminal permuted SH3-like" evidence="6">
    <location>
        <begin position="499"/>
        <end position="565"/>
    </location>
</feature>
<evidence type="ECO:0000256" key="4">
    <source>
        <dbReference type="SAM" id="Coils"/>
    </source>
</evidence>
<evidence type="ECO:0000313" key="7">
    <source>
        <dbReference type="EMBL" id="RGR71188.1"/>
    </source>
</evidence>
<evidence type="ECO:0000313" key="8">
    <source>
        <dbReference type="Proteomes" id="UP000284178"/>
    </source>
</evidence>
<feature type="coiled-coil region" evidence="4">
    <location>
        <begin position="121"/>
        <end position="285"/>
    </location>
</feature>
<name>A0A412FSL8_9FIRM</name>
<dbReference type="InterPro" id="IPR006143">
    <property type="entry name" value="RND_pump_MFP"/>
</dbReference>
<evidence type="ECO:0000256" key="2">
    <source>
        <dbReference type="ARBA" id="ARBA00009477"/>
    </source>
</evidence>
<keyword evidence="5" id="KW-1133">Transmembrane helix</keyword>
<feature type="transmembrane region" description="Helical" evidence="5">
    <location>
        <begin position="36"/>
        <end position="54"/>
    </location>
</feature>
<dbReference type="InterPro" id="IPR058637">
    <property type="entry name" value="YknX-like_C"/>
</dbReference>
<keyword evidence="8" id="KW-1185">Reference proteome</keyword>
<dbReference type="Gene3D" id="2.40.420.20">
    <property type="match status" value="1"/>
</dbReference>
<sequence length="569" mass="61001">MDEKQVERVEVETLELEKKPGKNKQKRKLTMPKKKTVMLGAVGLLVLAVVISNLTRKPSLPSVAVTPVTRGSVEQTLDTSGLVSSLSEKTYFSPVSANVAQLPVAVGDNVSAGDLIVGYDLDSIQEQVQKANLELTAARSGYHDSLNKSNEKADEYSQAKHDAEKLYAEANDLRSKVAGLKDQLAQAQKEQAGQEAGNAANQQKIAELQKEAADLETTQAQLELQIAEKQRLIAEKQAELDALVNPPEPDPAASPAPIEDSSDKIEQLKQEISTLQGELDVLNKTQADNDQRQKQIADEIQQLQSAGGAAAAKVVQLQADLEKASTELSQKETELAKRESVRDSAQASILSNEMKTQLQANTNLSELAAMSTNELLQLARAGIKAEFSGIVTKVNTKEGAATAEGTELITVASNREVMVEISITKYDLEKIAVGQKAEITLAGHQYTGTVEKISRVAEANAQGTPVIHAQVRFDNPDDNIFLGVEAKVSVNTAKAENALLVPVEAINTDRQGSFVYAVENGLLIRKTIEIGVTSDDAAEIKSGLSEGDLVVLSAAAGLQEGMQVTPVQQ</sequence>
<comment type="caution">
    <text evidence="7">The sequence shown here is derived from an EMBL/GenBank/DDBJ whole genome shotgun (WGS) entry which is preliminary data.</text>
</comment>
<evidence type="ECO:0000259" key="6">
    <source>
        <dbReference type="Pfam" id="PF25989"/>
    </source>
</evidence>
<dbReference type="PANTHER" id="PTHR32347:SF23">
    <property type="entry name" value="BLL5650 PROTEIN"/>
    <property type="match status" value="1"/>
</dbReference>
<proteinExistence type="inferred from homology"/>
<dbReference type="SUPFAM" id="SSF111369">
    <property type="entry name" value="HlyD-like secretion proteins"/>
    <property type="match status" value="1"/>
</dbReference>
<dbReference type="PANTHER" id="PTHR32347">
    <property type="entry name" value="EFFLUX SYSTEM COMPONENT YKNX-RELATED"/>
    <property type="match status" value="1"/>
</dbReference>
<dbReference type="RefSeq" id="WP_006061133.1">
    <property type="nucleotide sequence ID" value="NZ_CABJCV010000018.1"/>
</dbReference>
<evidence type="ECO:0000256" key="3">
    <source>
        <dbReference type="ARBA" id="ARBA00023054"/>
    </source>
</evidence>
<keyword evidence="3 4" id="KW-0175">Coiled coil</keyword>
<dbReference type="AlphaFoldDB" id="A0A412FSL8"/>
<dbReference type="Gene3D" id="2.40.30.170">
    <property type="match status" value="1"/>
</dbReference>
<comment type="subcellular location">
    <subcellularLocation>
        <location evidence="1">Cell envelope</location>
    </subcellularLocation>
</comment>
<gene>
    <name evidence="7" type="ORF">DWY25_13085</name>
</gene>
<dbReference type="InterPro" id="IPR050465">
    <property type="entry name" value="UPF0194_transport"/>
</dbReference>
<reference evidence="7 8" key="1">
    <citation type="submission" date="2018-08" db="EMBL/GenBank/DDBJ databases">
        <title>A genome reference for cultivated species of the human gut microbiota.</title>
        <authorList>
            <person name="Zou Y."/>
            <person name="Xue W."/>
            <person name="Luo G."/>
        </authorList>
    </citation>
    <scope>NUCLEOTIDE SEQUENCE [LARGE SCALE GENOMIC DNA]</scope>
    <source>
        <strain evidence="7 8">AF24-29</strain>
    </source>
</reference>
<comment type="similarity">
    <text evidence="2">Belongs to the membrane fusion protein (MFP) (TC 8.A.1) family.</text>
</comment>
<evidence type="ECO:0000256" key="5">
    <source>
        <dbReference type="SAM" id="Phobius"/>
    </source>
</evidence>
<protein>
    <submittedName>
        <fullName evidence="7">Efflux RND transporter periplasmic adaptor subunit</fullName>
    </submittedName>
</protein>
<feature type="coiled-coil region" evidence="4">
    <location>
        <begin position="314"/>
        <end position="341"/>
    </location>
</feature>
<dbReference type="Gene3D" id="1.10.287.1490">
    <property type="match status" value="1"/>
</dbReference>
<evidence type="ECO:0000256" key="1">
    <source>
        <dbReference type="ARBA" id="ARBA00004196"/>
    </source>
</evidence>
<dbReference type="Pfam" id="PF25989">
    <property type="entry name" value="YknX_C"/>
    <property type="match status" value="1"/>
</dbReference>
<keyword evidence="5" id="KW-0472">Membrane</keyword>
<keyword evidence="5" id="KW-0812">Transmembrane</keyword>
<dbReference type="GO" id="GO:0022857">
    <property type="term" value="F:transmembrane transporter activity"/>
    <property type="evidence" value="ECO:0007669"/>
    <property type="project" value="InterPro"/>
</dbReference>
<dbReference type="EMBL" id="QRUP01000018">
    <property type="protein sequence ID" value="RGR71188.1"/>
    <property type="molecule type" value="Genomic_DNA"/>
</dbReference>
<dbReference type="GO" id="GO:0016020">
    <property type="term" value="C:membrane"/>
    <property type="evidence" value="ECO:0007669"/>
    <property type="project" value="InterPro"/>
</dbReference>
<accession>A0A412FSL8</accession>
<dbReference type="GO" id="GO:0030313">
    <property type="term" value="C:cell envelope"/>
    <property type="evidence" value="ECO:0007669"/>
    <property type="project" value="UniProtKB-SubCell"/>
</dbReference>
<organism evidence="7 8">
    <name type="scientific">Holdemania filiformis</name>
    <dbReference type="NCBI Taxonomy" id="61171"/>
    <lineage>
        <taxon>Bacteria</taxon>
        <taxon>Bacillati</taxon>
        <taxon>Bacillota</taxon>
        <taxon>Erysipelotrichia</taxon>
        <taxon>Erysipelotrichales</taxon>
        <taxon>Erysipelotrichaceae</taxon>
        <taxon>Holdemania</taxon>
    </lineage>
</organism>
<dbReference type="GeneID" id="83016329"/>